<reference evidence="2" key="1">
    <citation type="submission" date="2017-11" db="EMBL/GenBank/DDBJ databases">
        <authorList>
            <person name="Lima N.C."/>
            <person name="Parody-Merino A.M."/>
            <person name="Battley P.F."/>
            <person name="Fidler A.E."/>
            <person name="Prosdocimi F."/>
        </authorList>
    </citation>
    <scope>NUCLEOTIDE SEQUENCE [LARGE SCALE GENOMIC DNA]</scope>
</reference>
<evidence type="ECO:0000313" key="1">
    <source>
        <dbReference type="EMBL" id="PKU47122.1"/>
    </source>
</evidence>
<reference evidence="2" key="2">
    <citation type="submission" date="2017-12" db="EMBL/GenBank/DDBJ databases">
        <title>Genome sequence of the Bar-tailed Godwit (Limosa lapponica baueri).</title>
        <authorList>
            <person name="Lima N.C.B."/>
            <person name="Parody-Merino A.M."/>
            <person name="Battley P.F."/>
            <person name="Fidler A.E."/>
            <person name="Prosdocimi F."/>
        </authorList>
    </citation>
    <scope>NUCLEOTIDE SEQUENCE [LARGE SCALE GENOMIC DNA]</scope>
</reference>
<keyword evidence="2" id="KW-1185">Reference proteome</keyword>
<dbReference type="Proteomes" id="UP000233556">
    <property type="component" value="Unassembled WGS sequence"/>
</dbReference>
<proteinExistence type="predicted"/>
<evidence type="ECO:0000313" key="2">
    <source>
        <dbReference type="Proteomes" id="UP000233556"/>
    </source>
</evidence>
<protein>
    <submittedName>
        <fullName evidence="1">Uncharacterized protein</fullName>
    </submittedName>
</protein>
<accession>A0A2I0UM48</accession>
<organism evidence="1 2">
    <name type="scientific">Limosa lapponica baueri</name>
    <dbReference type="NCBI Taxonomy" id="1758121"/>
    <lineage>
        <taxon>Eukaryota</taxon>
        <taxon>Metazoa</taxon>
        <taxon>Chordata</taxon>
        <taxon>Craniata</taxon>
        <taxon>Vertebrata</taxon>
        <taxon>Euteleostomi</taxon>
        <taxon>Archelosauria</taxon>
        <taxon>Archosauria</taxon>
        <taxon>Dinosauria</taxon>
        <taxon>Saurischia</taxon>
        <taxon>Theropoda</taxon>
        <taxon>Coelurosauria</taxon>
        <taxon>Aves</taxon>
        <taxon>Neognathae</taxon>
        <taxon>Neoaves</taxon>
        <taxon>Charadriiformes</taxon>
        <taxon>Scolopacidae</taxon>
        <taxon>Limosa</taxon>
    </lineage>
</organism>
<dbReference type="EMBL" id="KZ505687">
    <property type="protein sequence ID" value="PKU47122.1"/>
    <property type="molecule type" value="Genomic_DNA"/>
</dbReference>
<dbReference type="AlphaFoldDB" id="A0A2I0UM48"/>
<sequence length="71" mass="7876">MSKGTRGLSVEDKEGWFPDALTLKLRLEIPENLTRILATGDDANHADFVFLCFEGILAKCRIAEAQLLLSL</sequence>
<gene>
    <name evidence="1" type="ORF">llap_2562</name>
</gene>
<name>A0A2I0UM48_LIMLA</name>